<name>A0A0C2N3C5_THEKT</name>
<reference evidence="1 2" key="1">
    <citation type="journal article" date="2014" name="Genome Biol. Evol.">
        <title>The genome of the myxosporean Thelohanellus kitauei shows adaptations to nutrient acquisition within its fish host.</title>
        <authorList>
            <person name="Yang Y."/>
            <person name="Xiong J."/>
            <person name="Zhou Z."/>
            <person name="Huo F."/>
            <person name="Miao W."/>
            <person name="Ran C."/>
            <person name="Liu Y."/>
            <person name="Zhang J."/>
            <person name="Feng J."/>
            <person name="Wang M."/>
            <person name="Wang M."/>
            <person name="Wang L."/>
            <person name="Yao B."/>
        </authorList>
    </citation>
    <scope>NUCLEOTIDE SEQUENCE [LARGE SCALE GENOMIC DNA]</scope>
    <source>
        <strain evidence="1">Wuqing</strain>
    </source>
</reference>
<sequence>MKLRIHIQGIWYERYETQYKCMDLLIYRNLTHTLTLYNHSMMSLENTTQILKKHITASKNKLESIKTALGKENLKKQLGTNIQRIAFIMMDINNETQLLQNKSSNITDKTAD</sequence>
<organism evidence="1 2">
    <name type="scientific">Thelohanellus kitauei</name>
    <name type="common">Myxosporean</name>
    <dbReference type="NCBI Taxonomy" id="669202"/>
    <lineage>
        <taxon>Eukaryota</taxon>
        <taxon>Metazoa</taxon>
        <taxon>Cnidaria</taxon>
        <taxon>Myxozoa</taxon>
        <taxon>Myxosporea</taxon>
        <taxon>Bivalvulida</taxon>
        <taxon>Platysporina</taxon>
        <taxon>Myxobolidae</taxon>
        <taxon>Thelohanellus</taxon>
    </lineage>
</organism>
<evidence type="ECO:0000313" key="1">
    <source>
        <dbReference type="EMBL" id="KII70855.1"/>
    </source>
</evidence>
<dbReference type="AlphaFoldDB" id="A0A0C2N3C5"/>
<keyword evidence="2" id="KW-1185">Reference proteome</keyword>
<evidence type="ECO:0000313" key="2">
    <source>
        <dbReference type="Proteomes" id="UP000031668"/>
    </source>
</evidence>
<dbReference type="EMBL" id="JWZT01001949">
    <property type="protein sequence ID" value="KII70855.1"/>
    <property type="molecule type" value="Genomic_DNA"/>
</dbReference>
<comment type="caution">
    <text evidence="1">The sequence shown here is derived from an EMBL/GenBank/DDBJ whole genome shotgun (WGS) entry which is preliminary data.</text>
</comment>
<accession>A0A0C2N3C5</accession>
<dbReference type="Proteomes" id="UP000031668">
    <property type="component" value="Unassembled WGS sequence"/>
</dbReference>
<proteinExistence type="predicted"/>
<gene>
    <name evidence="1" type="ORF">RF11_00755</name>
</gene>
<protein>
    <submittedName>
        <fullName evidence="1">Uncharacterized protein</fullName>
    </submittedName>
</protein>